<feature type="chain" id="PRO_5046184892" description="Secretion system C-terminal sorting domain-containing protein" evidence="1">
    <location>
        <begin position="22"/>
        <end position="823"/>
    </location>
</feature>
<organism evidence="3 4">
    <name type="scientific">Hymenobacter algoricola</name>
    <dbReference type="NCBI Taxonomy" id="486267"/>
    <lineage>
        <taxon>Bacteria</taxon>
        <taxon>Pseudomonadati</taxon>
        <taxon>Bacteroidota</taxon>
        <taxon>Cytophagia</taxon>
        <taxon>Cytophagales</taxon>
        <taxon>Hymenobacteraceae</taxon>
        <taxon>Hymenobacter</taxon>
    </lineage>
</organism>
<keyword evidence="1" id="KW-0732">Signal</keyword>
<evidence type="ECO:0000313" key="4">
    <source>
        <dbReference type="Proteomes" id="UP001499909"/>
    </source>
</evidence>
<dbReference type="SUPFAM" id="SSF63829">
    <property type="entry name" value="Calcium-dependent phosphotriesterase"/>
    <property type="match status" value="2"/>
</dbReference>
<feature type="domain" description="Secretion system C-terminal sorting" evidence="2">
    <location>
        <begin position="751"/>
        <end position="822"/>
    </location>
</feature>
<evidence type="ECO:0000256" key="1">
    <source>
        <dbReference type="SAM" id="SignalP"/>
    </source>
</evidence>
<name>A0ABP7NH53_9BACT</name>
<dbReference type="SUPFAM" id="SSF101898">
    <property type="entry name" value="NHL repeat"/>
    <property type="match status" value="1"/>
</dbReference>
<dbReference type="Proteomes" id="UP001499909">
    <property type="component" value="Unassembled WGS sequence"/>
</dbReference>
<dbReference type="InterPro" id="IPR026444">
    <property type="entry name" value="Secre_tail"/>
</dbReference>
<evidence type="ECO:0000313" key="3">
    <source>
        <dbReference type="EMBL" id="GAA3946961.1"/>
    </source>
</evidence>
<dbReference type="NCBIfam" id="TIGR02608">
    <property type="entry name" value="delta_60_rpt"/>
    <property type="match status" value="12"/>
</dbReference>
<accession>A0ABP7NH53</accession>
<protein>
    <recommendedName>
        <fullName evidence="2">Secretion system C-terminal sorting domain-containing protein</fullName>
    </recommendedName>
</protein>
<gene>
    <name evidence="3" type="ORF">GCM10022406_30930</name>
</gene>
<dbReference type="InterPro" id="IPR013431">
    <property type="entry name" value="Delta_60_rpt"/>
</dbReference>
<dbReference type="Pfam" id="PF18962">
    <property type="entry name" value="Por_Secre_tail"/>
    <property type="match status" value="1"/>
</dbReference>
<dbReference type="NCBIfam" id="TIGR04183">
    <property type="entry name" value="Por_Secre_tail"/>
    <property type="match status" value="1"/>
</dbReference>
<evidence type="ECO:0000259" key="2">
    <source>
        <dbReference type="Pfam" id="PF18962"/>
    </source>
</evidence>
<sequence length="823" mass="86459">MRISLLRFFVFGLSILPVAVAVGQTLDPGFQPTELYRPAPVKAAVPQPDGKTLVLGVFARTEVGPDRLLLRYNADNSLDQAFCANVATLRGDVSNVRVLASGRLLLIGEGTLTLGGLTRQDLLQLNADGTADAGFDAGLASSSGGVGRSSAVQPDGKILVGGSFTSYNGTAAQRLVRLLPTGAVDATFTAGTVFNNSIEDVALQADGKVLVGGVFTAPHGIARLLPSGVLDNTFASPLVSANSRITMIGVQPNGNILLGTGGFYMQFTDGTRSVLSRLLPDGTRDPAFAVPSFGAYSPVYDLYDSNEFLIQPDGRILVGVQGRVGAPQKDWLIRLNANGTRDATFASALAGSDFPTQVHSLQQRANGQLLIGGTGFLLNGRRGDVALLNADGSLDNTFSPALLAAGHVYNLAQQPDGKVLVSGLFDEAAGIRTRNVARYNADGSLDAAFTGQAATNFIVYQMVRQPDGKVLLLGSVPTTRPYAGNFIVRLLPTGAIDNSFQAPPALDVYQIVLQPDGRIVMTNGLTISRLTADGQLDSTFPVSESDGFVYTLLSQPDGKILVGGSWDAFNSQPVRALVRLQANGQLDTSFSSPIQTTATVEVAELLLQPDGKIVAGGYTDASMTPAQQAFGLFRMLPDGATDNAFVSSLPVSINNIGFVRGLTLQPNGRLLVATFGAGVVRKLANGQPDPSFSALALNGDVEDILVQTNGRILVGGYFTSVNGQRALGLAGLSASNVLGTNARQINAPTDVWPNPAHEVVQVKMDAAARPLSVELLDAVGKVVLAQPAAQLQMSLPLRTLKPGVYLLRVNYARGPVMRRVVIR</sequence>
<dbReference type="RefSeq" id="WP_345115893.1">
    <property type="nucleotide sequence ID" value="NZ_BAABDH010000101.1"/>
</dbReference>
<keyword evidence="4" id="KW-1185">Reference proteome</keyword>
<dbReference type="Gene3D" id="2.80.10.50">
    <property type="match status" value="6"/>
</dbReference>
<dbReference type="Pfam" id="PF17164">
    <property type="entry name" value="DUF5122"/>
    <property type="match status" value="12"/>
</dbReference>
<feature type="signal peptide" evidence="1">
    <location>
        <begin position="1"/>
        <end position="21"/>
    </location>
</feature>
<proteinExistence type="predicted"/>
<reference evidence="4" key="1">
    <citation type="journal article" date="2019" name="Int. J. Syst. Evol. Microbiol.">
        <title>The Global Catalogue of Microorganisms (GCM) 10K type strain sequencing project: providing services to taxonomists for standard genome sequencing and annotation.</title>
        <authorList>
            <consortium name="The Broad Institute Genomics Platform"/>
            <consortium name="The Broad Institute Genome Sequencing Center for Infectious Disease"/>
            <person name="Wu L."/>
            <person name="Ma J."/>
        </authorList>
    </citation>
    <scope>NUCLEOTIDE SEQUENCE [LARGE SCALE GENOMIC DNA]</scope>
    <source>
        <strain evidence="4">JCM 17214</strain>
    </source>
</reference>
<dbReference type="EMBL" id="BAABDH010000101">
    <property type="protein sequence ID" value="GAA3946961.1"/>
    <property type="molecule type" value="Genomic_DNA"/>
</dbReference>
<comment type="caution">
    <text evidence="3">The sequence shown here is derived from an EMBL/GenBank/DDBJ whole genome shotgun (WGS) entry which is preliminary data.</text>
</comment>